<dbReference type="GO" id="GO:0045087">
    <property type="term" value="P:innate immune response"/>
    <property type="evidence" value="ECO:0007669"/>
    <property type="project" value="TreeGrafter"/>
</dbReference>
<dbReference type="InterPro" id="IPR013783">
    <property type="entry name" value="Ig-like_fold"/>
</dbReference>
<dbReference type="Gene3D" id="2.60.40.10">
    <property type="entry name" value="Immunoglobulins"/>
    <property type="match status" value="1"/>
</dbReference>
<keyword evidence="6" id="KW-0106">Calcium</keyword>
<keyword evidence="14" id="KW-1185">Reference proteome</keyword>
<dbReference type="InterPro" id="IPR051005">
    <property type="entry name" value="Pentraxin_domain"/>
</dbReference>
<evidence type="ECO:0000256" key="9">
    <source>
        <dbReference type="PROSITE-ProRule" id="PRU01172"/>
    </source>
</evidence>
<dbReference type="AlphaFoldDB" id="A0A8C3C3V4"/>
<dbReference type="CDD" id="cd00096">
    <property type="entry name" value="Ig"/>
    <property type="match status" value="1"/>
</dbReference>
<evidence type="ECO:0000259" key="11">
    <source>
        <dbReference type="PROSITE" id="PS50835"/>
    </source>
</evidence>
<sequence length="332" mass="36236">MGVSRNKFLGMWGVKGGLGGLWAAPQGCGTCWGAVAVTEGHGSMGPAHSWNSRNDLRWHTGLRAKPQGHVPCPHACPQAPRQLTGATAFEANQSPKAFSKHPRSGQRPQALGDKGWGQTSQHSALLPIRGGFRPLGTQHRGSRVPLVPHSGAGAWVRGVRGDMGTPRLCLLVLAGLFRLAALEDKMTAWIQPYPPAPTMYHQLMLSCEVTGDASVKEFLWEKKGSREPLQKGQSNVLIISSFTESHLGTYTCTATGPLGTAVATYDLWINDLVNQVFVFPRETKDSYVVLRVKPEQPLLNFTVCLRSYTDLTRPHSLFSYATKAQDNEILLF</sequence>
<name>A0A8C3C3V4_CAIMO</name>
<dbReference type="GO" id="GO:0046872">
    <property type="term" value="F:metal ion binding"/>
    <property type="evidence" value="ECO:0007669"/>
    <property type="project" value="UniProtKB-KW"/>
</dbReference>
<comment type="subcellular location">
    <subcellularLocation>
        <location evidence="2">Secreted</location>
    </subcellularLocation>
</comment>
<organism evidence="13 14">
    <name type="scientific">Cairina moschata</name>
    <name type="common">Muscovy duck</name>
    <dbReference type="NCBI Taxonomy" id="8855"/>
    <lineage>
        <taxon>Eukaryota</taxon>
        <taxon>Metazoa</taxon>
        <taxon>Chordata</taxon>
        <taxon>Craniata</taxon>
        <taxon>Vertebrata</taxon>
        <taxon>Euteleostomi</taxon>
        <taxon>Archelosauria</taxon>
        <taxon>Archosauria</taxon>
        <taxon>Dinosauria</taxon>
        <taxon>Saurischia</taxon>
        <taxon>Theropoda</taxon>
        <taxon>Coelurosauria</taxon>
        <taxon>Aves</taxon>
        <taxon>Neognathae</taxon>
        <taxon>Galloanserae</taxon>
        <taxon>Anseriformes</taxon>
        <taxon>Anatidae</taxon>
        <taxon>Anatinae</taxon>
        <taxon>Cairina</taxon>
    </lineage>
</organism>
<evidence type="ECO:0000259" key="12">
    <source>
        <dbReference type="PROSITE" id="PS51828"/>
    </source>
</evidence>
<dbReference type="Gene3D" id="2.60.120.200">
    <property type="match status" value="1"/>
</dbReference>
<evidence type="ECO:0008006" key="15">
    <source>
        <dbReference type="Google" id="ProtNLM"/>
    </source>
</evidence>
<dbReference type="PRINTS" id="PR00895">
    <property type="entry name" value="PENTAXIN"/>
</dbReference>
<evidence type="ECO:0000313" key="13">
    <source>
        <dbReference type="Ensembl" id="ENSCMMP00000014694.1"/>
    </source>
</evidence>
<dbReference type="InterPro" id="IPR036179">
    <property type="entry name" value="Ig-like_dom_sf"/>
</dbReference>
<dbReference type="PANTHER" id="PTHR45869:SF7">
    <property type="entry name" value="C-REACTIVE PROTEIN"/>
    <property type="match status" value="1"/>
</dbReference>
<evidence type="ECO:0000256" key="1">
    <source>
        <dbReference type="ARBA" id="ARBA00001913"/>
    </source>
</evidence>
<dbReference type="GO" id="GO:0001849">
    <property type="term" value="F:complement component C1q complex binding"/>
    <property type="evidence" value="ECO:0007669"/>
    <property type="project" value="TreeGrafter"/>
</dbReference>
<dbReference type="Ensembl" id="ENSCMMT00000016187.1">
    <property type="protein sequence ID" value="ENSCMMP00000014694.1"/>
    <property type="gene ID" value="ENSCMMG00000009364.1"/>
</dbReference>
<feature type="domain" description="Ig-like" evidence="11">
    <location>
        <begin position="205"/>
        <end position="270"/>
    </location>
</feature>
<dbReference type="SUPFAM" id="SSF49899">
    <property type="entry name" value="Concanavalin A-like lectins/glucanases"/>
    <property type="match status" value="1"/>
</dbReference>
<dbReference type="SMART" id="SM00409">
    <property type="entry name" value="IG"/>
    <property type="match status" value="1"/>
</dbReference>
<dbReference type="InterPro" id="IPR007110">
    <property type="entry name" value="Ig-like_dom"/>
</dbReference>
<comment type="similarity">
    <text evidence="8">Belongs to the pentraxin family.</text>
</comment>
<dbReference type="PROSITE" id="PS50835">
    <property type="entry name" value="IG_LIKE"/>
    <property type="match status" value="1"/>
</dbReference>
<evidence type="ECO:0000313" key="14">
    <source>
        <dbReference type="Proteomes" id="UP000694556"/>
    </source>
</evidence>
<accession>A0A8C3C3V4</accession>
<comment type="cofactor">
    <cofactor evidence="1">
        <name>Ca(2+)</name>
        <dbReference type="ChEBI" id="CHEBI:29108"/>
    </cofactor>
</comment>
<evidence type="ECO:0000256" key="3">
    <source>
        <dbReference type="ARBA" id="ARBA00022525"/>
    </source>
</evidence>
<dbReference type="InterPro" id="IPR013320">
    <property type="entry name" value="ConA-like_dom_sf"/>
</dbReference>
<reference evidence="13" key="1">
    <citation type="submission" date="2025-08" db="UniProtKB">
        <authorList>
            <consortium name="Ensembl"/>
        </authorList>
    </citation>
    <scope>IDENTIFICATION</scope>
</reference>
<keyword evidence="5" id="KW-0732">Signal</keyword>
<dbReference type="InterPro" id="IPR001759">
    <property type="entry name" value="PTX_dom"/>
</dbReference>
<dbReference type="Pfam" id="PF13927">
    <property type="entry name" value="Ig_3"/>
    <property type="match status" value="1"/>
</dbReference>
<evidence type="ECO:0000256" key="4">
    <source>
        <dbReference type="ARBA" id="ARBA00022723"/>
    </source>
</evidence>
<keyword evidence="7" id="KW-1015">Disulfide bond</keyword>
<dbReference type="Pfam" id="PF00354">
    <property type="entry name" value="Pentaxin"/>
    <property type="match status" value="1"/>
</dbReference>
<dbReference type="InterPro" id="IPR003599">
    <property type="entry name" value="Ig_sub"/>
</dbReference>
<feature type="region of interest" description="Disordered" evidence="10">
    <location>
        <begin position="95"/>
        <end position="118"/>
    </location>
</feature>
<dbReference type="PANTHER" id="PTHR45869">
    <property type="entry name" value="C-REACTIVE PROTEIN-RELATED"/>
    <property type="match status" value="1"/>
</dbReference>
<dbReference type="SUPFAM" id="SSF48726">
    <property type="entry name" value="Immunoglobulin"/>
    <property type="match status" value="1"/>
</dbReference>
<evidence type="ECO:0000256" key="7">
    <source>
        <dbReference type="ARBA" id="ARBA00023157"/>
    </source>
</evidence>
<protein>
    <recommendedName>
        <fullName evidence="15">Ig-like domain-containing protein</fullName>
    </recommendedName>
</protein>
<dbReference type="Proteomes" id="UP000694556">
    <property type="component" value="Unassembled WGS sequence"/>
</dbReference>
<keyword evidence="4" id="KW-0479">Metal-binding</keyword>
<evidence type="ECO:0000256" key="10">
    <source>
        <dbReference type="SAM" id="MobiDB-lite"/>
    </source>
</evidence>
<feature type="domain" description="Pentraxin (PTX)" evidence="12">
    <location>
        <begin position="273"/>
        <end position="332"/>
    </location>
</feature>
<evidence type="ECO:0000256" key="8">
    <source>
        <dbReference type="ARBA" id="ARBA00038102"/>
    </source>
</evidence>
<proteinExistence type="inferred from homology"/>
<dbReference type="PROSITE" id="PS51828">
    <property type="entry name" value="PTX_2"/>
    <property type="match status" value="1"/>
</dbReference>
<evidence type="ECO:0000256" key="5">
    <source>
        <dbReference type="ARBA" id="ARBA00022729"/>
    </source>
</evidence>
<keyword evidence="3" id="KW-0964">Secreted</keyword>
<evidence type="ECO:0000256" key="6">
    <source>
        <dbReference type="ARBA" id="ARBA00022837"/>
    </source>
</evidence>
<dbReference type="GO" id="GO:0005615">
    <property type="term" value="C:extracellular space"/>
    <property type="evidence" value="ECO:0007669"/>
    <property type="project" value="TreeGrafter"/>
</dbReference>
<comment type="caution">
    <text evidence="9">Lacks conserved residue(s) required for the propagation of feature annotation.</text>
</comment>
<evidence type="ECO:0000256" key="2">
    <source>
        <dbReference type="ARBA" id="ARBA00004613"/>
    </source>
</evidence>
<reference evidence="13" key="2">
    <citation type="submission" date="2025-09" db="UniProtKB">
        <authorList>
            <consortium name="Ensembl"/>
        </authorList>
    </citation>
    <scope>IDENTIFICATION</scope>
</reference>